<sequence length="99" mass="11060">MESPADRMEMTDVVAKLCVIKENFFQQSNVLLDHDMVALVSDFGLAKYLLEELLDSLKLNSIKLYGNNRKLGAGINNVENSARQGEGRGRIEECLVLLC</sequence>
<dbReference type="InterPro" id="IPR011009">
    <property type="entry name" value="Kinase-like_dom_sf"/>
</dbReference>
<organism evidence="1 2">
    <name type="scientific">Acer yangbiense</name>
    <dbReference type="NCBI Taxonomy" id="1000413"/>
    <lineage>
        <taxon>Eukaryota</taxon>
        <taxon>Viridiplantae</taxon>
        <taxon>Streptophyta</taxon>
        <taxon>Embryophyta</taxon>
        <taxon>Tracheophyta</taxon>
        <taxon>Spermatophyta</taxon>
        <taxon>Magnoliopsida</taxon>
        <taxon>eudicotyledons</taxon>
        <taxon>Gunneridae</taxon>
        <taxon>Pentapetalae</taxon>
        <taxon>rosids</taxon>
        <taxon>malvids</taxon>
        <taxon>Sapindales</taxon>
        <taxon>Sapindaceae</taxon>
        <taxon>Hippocastanoideae</taxon>
        <taxon>Acereae</taxon>
        <taxon>Acer</taxon>
    </lineage>
</organism>
<accession>A0A5C7J0E1</accession>
<evidence type="ECO:0000313" key="2">
    <source>
        <dbReference type="Proteomes" id="UP000323000"/>
    </source>
</evidence>
<gene>
    <name evidence="1" type="ORF">EZV62_002881</name>
</gene>
<dbReference type="AlphaFoldDB" id="A0A5C7J0E1"/>
<comment type="caution">
    <text evidence="1">The sequence shown here is derived from an EMBL/GenBank/DDBJ whole genome shotgun (WGS) entry which is preliminary data.</text>
</comment>
<reference evidence="2" key="1">
    <citation type="journal article" date="2019" name="Gigascience">
        <title>De novo genome assembly of the endangered Acer yangbiense, a plant species with extremely small populations endemic to Yunnan Province, China.</title>
        <authorList>
            <person name="Yang J."/>
            <person name="Wariss H.M."/>
            <person name="Tao L."/>
            <person name="Zhang R."/>
            <person name="Yun Q."/>
            <person name="Hollingsworth P."/>
            <person name="Dao Z."/>
            <person name="Luo G."/>
            <person name="Guo H."/>
            <person name="Ma Y."/>
            <person name="Sun W."/>
        </authorList>
    </citation>
    <scope>NUCLEOTIDE SEQUENCE [LARGE SCALE GENOMIC DNA]</scope>
    <source>
        <strain evidence="2">cv. Malutang</strain>
    </source>
</reference>
<keyword evidence="2" id="KW-1185">Reference proteome</keyword>
<protein>
    <recommendedName>
        <fullName evidence="3">Protein kinase domain-containing protein</fullName>
    </recommendedName>
</protein>
<proteinExistence type="predicted"/>
<dbReference type="Proteomes" id="UP000323000">
    <property type="component" value="Chromosome 1"/>
</dbReference>
<dbReference type="SUPFAM" id="SSF56112">
    <property type="entry name" value="Protein kinase-like (PK-like)"/>
    <property type="match status" value="1"/>
</dbReference>
<evidence type="ECO:0000313" key="1">
    <source>
        <dbReference type="EMBL" id="TXG74302.1"/>
    </source>
</evidence>
<evidence type="ECO:0008006" key="3">
    <source>
        <dbReference type="Google" id="ProtNLM"/>
    </source>
</evidence>
<name>A0A5C7J0E1_9ROSI</name>
<dbReference type="EMBL" id="VAHF01000001">
    <property type="protein sequence ID" value="TXG74302.1"/>
    <property type="molecule type" value="Genomic_DNA"/>
</dbReference>